<name>X0V7V0_9ZZZZ</name>
<organism evidence="1">
    <name type="scientific">marine sediment metagenome</name>
    <dbReference type="NCBI Taxonomy" id="412755"/>
    <lineage>
        <taxon>unclassified sequences</taxon>
        <taxon>metagenomes</taxon>
        <taxon>ecological metagenomes</taxon>
    </lineage>
</organism>
<proteinExistence type="predicted"/>
<feature type="non-terminal residue" evidence="1">
    <location>
        <position position="1"/>
    </location>
</feature>
<protein>
    <submittedName>
        <fullName evidence="1">Uncharacterized protein</fullName>
    </submittedName>
</protein>
<comment type="caution">
    <text evidence="1">The sequence shown here is derived from an EMBL/GenBank/DDBJ whole genome shotgun (WGS) entry which is preliminary data.</text>
</comment>
<dbReference type="AlphaFoldDB" id="X0V7V0"/>
<accession>X0V7V0</accession>
<dbReference type="EMBL" id="BARS01012069">
    <property type="protein sequence ID" value="GAF96725.1"/>
    <property type="molecule type" value="Genomic_DNA"/>
</dbReference>
<reference evidence="1" key="1">
    <citation type="journal article" date="2014" name="Front. Microbiol.">
        <title>High frequency of phylogenetically diverse reductive dehalogenase-homologous genes in deep subseafloor sedimentary metagenomes.</title>
        <authorList>
            <person name="Kawai M."/>
            <person name="Futagami T."/>
            <person name="Toyoda A."/>
            <person name="Takaki Y."/>
            <person name="Nishi S."/>
            <person name="Hori S."/>
            <person name="Arai W."/>
            <person name="Tsubouchi T."/>
            <person name="Morono Y."/>
            <person name="Uchiyama I."/>
            <person name="Ito T."/>
            <person name="Fujiyama A."/>
            <person name="Inagaki F."/>
            <person name="Takami H."/>
        </authorList>
    </citation>
    <scope>NUCLEOTIDE SEQUENCE</scope>
    <source>
        <strain evidence="1">Expedition CK06-06</strain>
    </source>
</reference>
<evidence type="ECO:0000313" key="1">
    <source>
        <dbReference type="EMBL" id="GAF96725.1"/>
    </source>
</evidence>
<gene>
    <name evidence="1" type="ORF">S01H1_21685</name>
</gene>
<sequence>KILKCKGEQCYLKVIEKIITTYKGDVIINITKETKELKPELIKLKAEEISLDINSFQDLLQSGATEFYGEFFKNLTKILYSNETIEEKGELEIIGGPFTFHKDEIKGPLKLPFTLNKNIHGGAIGLFAKKEGKWISVGSAIDKETKTILANIENIPQLAGEDNISLAIMGVIISPTNVTFKRVYNPKKPSRDAVILIHGLTTTEETFKYLIKDIIQTKQPFQLWTFSYTSTRYIDEIA</sequence>
<feature type="non-terminal residue" evidence="1">
    <location>
        <position position="238"/>
    </location>
</feature>